<dbReference type="InterPro" id="IPR003593">
    <property type="entry name" value="AAA+_ATPase"/>
</dbReference>
<evidence type="ECO:0000256" key="2">
    <source>
        <dbReference type="ARBA" id="ARBA00022741"/>
    </source>
</evidence>
<proteinExistence type="inferred from homology"/>
<feature type="domain" description="RecA family profile 1" evidence="13">
    <location>
        <begin position="58"/>
        <end position="203"/>
    </location>
</feature>
<dbReference type="SMART" id="SM00382">
    <property type="entry name" value="AAA"/>
    <property type="match status" value="1"/>
</dbReference>
<dbReference type="SUPFAM" id="SSF52540">
    <property type="entry name" value="P-loop containing nucleoside triphosphate hydrolases"/>
    <property type="match status" value="1"/>
</dbReference>
<comment type="similarity">
    <text evidence="12">Belongs to the RecA family. RadA subfamily.</text>
</comment>
<dbReference type="InterPro" id="IPR041166">
    <property type="entry name" value="Rubredoxin_2"/>
</dbReference>
<evidence type="ECO:0000256" key="6">
    <source>
        <dbReference type="ARBA" id="ARBA00022833"/>
    </source>
</evidence>
<organism evidence="14 15">
    <name type="scientific">Candidatus Roizmanbacteria bacterium CG03_land_8_20_14_0_80_39_12</name>
    <dbReference type="NCBI Taxonomy" id="1974847"/>
    <lineage>
        <taxon>Bacteria</taxon>
        <taxon>Candidatus Roizmaniibacteriota</taxon>
    </lineage>
</organism>
<dbReference type="Gene3D" id="3.30.230.10">
    <property type="match status" value="1"/>
</dbReference>
<dbReference type="AlphaFoldDB" id="A0A2M7BT52"/>
<dbReference type="GO" id="GO:0003684">
    <property type="term" value="F:damaged DNA binding"/>
    <property type="evidence" value="ECO:0007669"/>
    <property type="project" value="InterPro"/>
</dbReference>
<dbReference type="InterPro" id="IPR055549">
    <property type="entry name" value="DUF7125"/>
</dbReference>
<keyword evidence="1 12" id="KW-0479">Metal-binding</keyword>
<evidence type="ECO:0000256" key="9">
    <source>
        <dbReference type="ARBA" id="ARBA00023125"/>
    </source>
</evidence>
<dbReference type="GO" id="GO:0005829">
    <property type="term" value="C:cytosol"/>
    <property type="evidence" value="ECO:0007669"/>
    <property type="project" value="TreeGrafter"/>
</dbReference>
<name>A0A2M7BT52_9BACT</name>
<comment type="caution">
    <text evidence="14">The sequence shown here is derived from an EMBL/GenBank/DDBJ whole genome shotgun (WGS) entry which is preliminary data.</text>
</comment>
<dbReference type="EMBL" id="PEVA01000061">
    <property type="protein sequence ID" value="PIV08664.1"/>
    <property type="molecule type" value="Genomic_DNA"/>
</dbReference>
<evidence type="ECO:0000313" key="14">
    <source>
        <dbReference type="EMBL" id="PIV08664.1"/>
    </source>
</evidence>
<evidence type="ECO:0000256" key="12">
    <source>
        <dbReference type="RuleBase" id="RU003555"/>
    </source>
</evidence>
<keyword evidence="8" id="KW-0346">Stress response</keyword>
<dbReference type="PROSITE" id="PS50162">
    <property type="entry name" value="RECA_2"/>
    <property type="match status" value="1"/>
</dbReference>
<evidence type="ECO:0000256" key="3">
    <source>
        <dbReference type="ARBA" id="ARBA00022763"/>
    </source>
</evidence>
<dbReference type="InterPro" id="IPR020568">
    <property type="entry name" value="Ribosomal_Su5_D2-typ_SF"/>
</dbReference>
<dbReference type="PANTHER" id="PTHR32472">
    <property type="entry name" value="DNA REPAIR PROTEIN RADA"/>
    <property type="match status" value="1"/>
</dbReference>
<keyword evidence="7 12" id="KW-0067">ATP-binding</keyword>
<evidence type="ECO:0000313" key="15">
    <source>
        <dbReference type="Proteomes" id="UP000230119"/>
    </source>
</evidence>
<evidence type="ECO:0000256" key="11">
    <source>
        <dbReference type="NCBIfam" id="TIGR00416"/>
    </source>
</evidence>
<dbReference type="InterPro" id="IPR020588">
    <property type="entry name" value="RecA_ATP-bd"/>
</dbReference>
<dbReference type="Proteomes" id="UP000230119">
    <property type="component" value="Unassembled WGS sequence"/>
</dbReference>
<dbReference type="FunFam" id="3.40.50.300:FF:000050">
    <property type="entry name" value="DNA repair protein RadA"/>
    <property type="match status" value="1"/>
</dbReference>
<keyword evidence="9 12" id="KW-0238">DNA-binding</keyword>
<accession>A0A2M7BT52</accession>
<dbReference type="SUPFAM" id="SSF54211">
    <property type="entry name" value="Ribosomal protein S5 domain 2-like"/>
    <property type="match status" value="1"/>
</dbReference>
<keyword evidence="5" id="KW-0378">Hydrolase</keyword>
<dbReference type="Pfam" id="PF18073">
    <property type="entry name" value="Zn_ribbon_LapB"/>
    <property type="match status" value="1"/>
</dbReference>
<dbReference type="InterPro" id="IPR014721">
    <property type="entry name" value="Ribsml_uS5_D2-typ_fold_subgr"/>
</dbReference>
<evidence type="ECO:0000256" key="4">
    <source>
        <dbReference type="ARBA" id="ARBA00022771"/>
    </source>
</evidence>
<dbReference type="Pfam" id="PF23442">
    <property type="entry name" value="DUF7125"/>
    <property type="match status" value="1"/>
</dbReference>
<dbReference type="NCBIfam" id="TIGR00416">
    <property type="entry name" value="sms"/>
    <property type="match status" value="1"/>
</dbReference>
<dbReference type="Gene3D" id="3.40.50.300">
    <property type="entry name" value="P-loop containing nucleotide triphosphate hydrolases"/>
    <property type="match status" value="1"/>
</dbReference>
<evidence type="ECO:0000256" key="1">
    <source>
        <dbReference type="ARBA" id="ARBA00022723"/>
    </source>
</evidence>
<dbReference type="GO" id="GO:0016787">
    <property type="term" value="F:hydrolase activity"/>
    <property type="evidence" value="ECO:0007669"/>
    <property type="project" value="UniProtKB-KW"/>
</dbReference>
<evidence type="ECO:0000256" key="5">
    <source>
        <dbReference type="ARBA" id="ARBA00022801"/>
    </source>
</evidence>
<dbReference type="GO" id="GO:0140664">
    <property type="term" value="F:ATP-dependent DNA damage sensor activity"/>
    <property type="evidence" value="ECO:0007669"/>
    <property type="project" value="InterPro"/>
</dbReference>
<sequence>MAYYICSSCQFGAASWIGKCPGCGEWNTLQQKKEESRITQKKASPTQFSPLKKIDKTKSNRQSMGMFEFDRVLGGGVTRGEVVLLSGEPGIGKSTLLLQIIKNNTAIYVSGEESLEQVQHRAERLHTDIGHILFSDEINIDKILSGIEMQKKTHLVILDSIQTLYTEDVETPPGSINQIKEVMNRVIPFAKKSGVPFLVIGHVTKDGDLAGPKTLEHMVDCVLSLEGDVSSPFRILRSSKNRFGSIDEIGVFEMKEDGLHEVNSATALLEDSQKKEVGKAIVGICEGNRPMFLEVQALAVPTTLSIPRRVAKGIDFNRIQLLIAIAKKYLNLKLDSYDIYFNVIGGIRITSPLADVGIIAALYSSVSSKLMKTKQVFIGEVGLLGEIRSGYLGKKTSSEAKRLGLNPLDQKQLDSIRGIQKFIASS</sequence>
<evidence type="ECO:0000256" key="10">
    <source>
        <dbReference type="ARBA" id="ARBA00023204"/>
    </source>
</evidence>
<keyword evidence="10 12" id="KW-0234">DNA repair</keyword>
<evidence type="ECO:0000256" key="7">
    <source>
        <dbReference type="ARBA" id="ARBA00022840"/>
    </source>
</evidence>
<dbReference type="PRINTS" id="PR01874">
    <property type="entry name" value="DNAREPAIRADA"/>
</dbReference>
<dbReference type="GO" id="GO:0008270">
    <property type="term" value="F:zinc ion binding"/>
    <property type="evidence" value="ECO:0007669"/>
    <property type="project" value="UniProtKB-KW"/>
</dbReference>
<dbReference type="GO" id="GO:0005524">
    <property type="term" value="F:ATP binding"/>
    <property type="evidence" value="ECO:0007669"/>
    <property type="project" value="UniProtKB-UniRule"/>
</dbReference>
<comment type="function">
    <text evidence="12">DNA-dependent ATPase involved in processing of recombination intermediates, plays a role in repairing DNA breaks. Stimulates the branch migration of RecA-mediated strand transfer reactions, allowing the 3' invading strand to extend heteroduplex DNA faster. Binds ssDNA in the presence of ADP but not other nucleotides, has ATPase activity that is stimulated by ssDNA and various branched DNA structures, but inhibited by SSB. Does not have RecA's homology-searching function.</text>
</comment>
<evidence type="ECO:0000259" key="13">
    <source>
        <dbReference type="PROSITE" id="PS50162"/>
    </source>
</evidence>
<keyword evidence="2 12" id="KW-0547">Nucleotide-binding</keyword>
<dbReference type="InterPro" id="IPR027417">
    <property type="entry name" value="P-loop_NTPase"/>
</dbReference>
<keyword evidence="4 12" id="KW-0863">Zinc-finger</keyword>
<gene>
    <name evidence="14" type="ORF">COS52_01540</name>
</gene>
<keyword evidence="3 12" id="KW-0227">DNA damage</keyword>
<keyword evidence="6 12" id="KW-0862">Zinc</keyword>
<protein>
    <recommendedName>
        <fullName evidence="11 12">DNA repair protein RadA</fullName>
    </recommendedName>
</protein>
<reference evidence="15" key="1">
    <citation type="submission" date="2017-09" db="EMBL/GenBank/DDBJ databases">
        <title>Depth-based differentiation of microbial function through sediment-hosted aquifers and enrichment of novel symbionts in the deep terrestrial subsurface.</title>
        <authorList>
            <person name="Probst A.J."/>
            <person name="Ladd B."/>
            <person name="Jarett J.K."/>
            <person name="Geller-Mcgrath D.E."/>
            <person name="Sieber C.M.K."/>
            <person name="Emerson J.B."/>
            <person name="Anantharaman K."/>
            <person name="Thomas B.C."/>
            <person name="Malmstrom R."/>
            <person name="Stieglmeier M."/>
            <person name="Klingl A."/>
            <person name="Woyke T."/>
            <person name="Ryan C.M."/>
            <person name="Banfield J.F."/>
        </authorList>
    </citation>
    <scope>NUCLEOTIDE SEQUENCE [LARGE SCALE GENOMIC DNA]</scope>
</reference>
<dbReference type="PANTHER" id="PTHR32472:SF10">
    <property type="entry name" value="DNA REPAIR PROTEIN RADA-LIKE PROTEIN"/>
    <property type="match status" value="1"/>
</dbReference>
<evidence type="ECO:0000256" key="8">
    <source>
        <dbReference type="ARBA" id="ARBA00023016"/>
    </source>
</evidence>
<dbReference type="InterPro" id="IPR004504">
    <property type="entry name" value="DNA_repair_RadA"/>
</dbReference>
<dbReference type="GO" id="GO:0000725">
    <property type="term" value="P:recombinational repair"/>
    <property type="evidence" value="ECO:0007669"/>
    <property type="project" value="TreeGrafter"/>
</dbReference>